<organism evidence="6 7">
    <name type="scientific">Paracidovorax wautersii</name>
    <dbReference type="NCBI Taxonomy" id="1177982"/>
    <lineage>
        <taxon>Bacteria</taxon>
        <taxon>Pseudomonadati</taxon>
        <taxon>Pseudomonadota</taxon>
        <taxon>Betaproteobacteria</taxon>
        <taxon>Burkholderiales</taxon>
        <taxon>Comamonadaceae</taxon>
        <taxon>Paracidovorax</taxon>
    </lineage>
</organism>
<dbReference type="NCBIfam" id="NF001325">
    <property type="entry name" value="PRK00259.1-3"/>
    <property type="match status" value="1"/>
</dbReference>
<dbReference type="InterPro" id="IPR006008">
    <property type="entry name" value="YciB"/>
</dbReference>
<evidence type="ECO:0000256" key="1">
    <source>
        <dbReference type="ARBA" id="ARBA00022475"/>
    </source>
</evidence>
<keyword evidence="4 5" id="KW-0472">Membrane</keyword>
<dbReference type="NCBIfam" id="TIGR00997">
    <property type="entry name" value="ispZ"/>
    <property type="match status" value="1"/>
</dbReference>
<dbReference type="Pfam" id="PF04279">
    <property type="entry name" value="IspA"/>
    <property type="match status" value="1"/>
</dbReference>
<protein>
    <recommendedName>
        <fullName evidence="5">Inner membrane-spanning protein YciB</fullName>
    </recommendedName>
</protein>
<feature type="transmembrane region" description="Helical" evidence="5">
    <location>
        <begin position="124"/>
        <end position="148"/>
    </location>
</feature>
<comment type="similarity">
    <text evidence="5">Belongs to the YciB family.</text>
</comment>
<feature type="transmembrane region" description="Helical" evidence="5">
    <location>
        <begin position="53"/>
        <end position="71"/>
    </location>
</feature>
<dbReference type="PANTHER" id="PTHR36917">
    <property type="entry name" value="INTRACELLULAR SEPTATION PROTEIN A-RELATED"/>
    <property type="match status" value="1"/>
</dbReference>
<feature type="transmembrane region" description="Helical" evidence="5">
    <location>
        <begin position="154"/>
        <end position="171"/>
    </location>
</feature>
<reference evidence="7" key="1">
    <citation type="journal article" date="2020" name="MBio">
        <title>Horizontal gene transfer to a defensive symbiont with a reduced genome amongst a multipartite beetle microbiome.</title>
        <authorList>
            <person name="Waterworth S.C."/>
            <person name="Florez L.V."/>
            <person name="Rees E.R."/>
            <person name="Hertweck C."/>
            <person name="Kaltenpoth M."/>
            <person name="Kwan J.C."/>
        </authorList>
    </citation>
    <scope>NUCLEOTIDE SEQUENCE [LARGE SCALE GENOMIC DNA]</scope>
</reference>
<dbReference type="PANTHER" id="PTHR36917:SF1">
    <property type="entry name" value="INNER MEMBRANE-SPANNING PROTEIN YCIB"/>
    <property type="match status" value="1"/>
</dbReference>
<keyword evidence="1 5" id="KW-1003">Cell membrane</keyword>
<sequence length="194" mass="21828">MRAMKALLDFVPILLFFAAYKLVDIYVATGVLMAATCVQMAIVYAIDRKLQTMHKATLVLILIFGALTLALHDDTFIKWKPTVLYTAMALALLGGQWLMRRNFLHLLLGKQLPLPEPIWNRLNYAWALYFLFMAALNAYVAMAFSTAAWMDFKLWGYVFPIAFILAQGLYVSRHLGHATPGGEDGDDQQPPAAR</sequence>
<accession>A0A7V8FLR8</accession>
<dbReference type="EMBL" id="WNDQ01000056">
    <property type="protein sequence ID" value="KAF1019406.1"/>
    <property type="molecule type" value="Genomic_DNA"/>
</dbReference>
<gene>
    <name evidence="5 6" type="primary">yciB</name>
    <name evidence="6" type="ORF">GAK30_03132</name>
</gene>
<keyword evidence="2 5" id="KW-0812">Transmembrane</keyword>
<comment type="function">
    <text evidence="5">Plays a role in cell envelope biogenesis, maintenance of cell envelope integrity and membrane homeostasis.</text>
</comment>
<evidence type="ECO:0000256" key="2">
    <source>
        <dbReference type="ARBA" id="ARBA00022692"/>
    </source>
</evidence>
<comment type="subcellular location">
    <subcellularLocation>
        <location evidence="5">Cell inner membrane</location>
        <topology evidence="5">Multi-pass membrane protein</topology>
    </subcellularLocation>
</comment>
<comment type="caution">
    <text evidence="6">The sequence shown here is derived from an EMBL/GenBank/DDBJ whole genome shotgun (WGS) entry which is preliminary data.</text>
</comment>
<evidence type="ECO:0000313" key="6">
    <source>
        <dbReference type="EMBL" id="KAF1019406.1"/>
    </source>
</evidence>
<proteinExistence type="inferred from homology"/>
<keyword evidence="5" id="KW-0997">Cell inner membrane</keyword>
<dbReference type="HAMAP" id="MF_00189">
    <property type="entry name" value="YciB"/>
    <property type="match status" value="1"/>
</dbReference>
<dbReference type="Proteomes" id="UP000461670">
    <property type="component" value="Unassembled WGS sequence"/>
</dbReference>
<dbReference type="AlphaFoldDB" id="A0A7V8FLR8"/>
<keyword evidence="3 5" id="KW-1133">Transmembrane helix</keyword>
<feature type="transmembrane region" description="Helical" evidence="5">
    <location>
        <begin position="83"/>
        <end position="103"/>
    </location>
</feature>
<evidence type="ECO:0000256" key="3">
    <source>
        <dbReference type="ARBA" id="ARBA00022989"/>
    </source>
</evidence>
<evidence type="ECO:0000256" key="5">
    <source>
        <dbReference type="HAMAP-Rule" id="MF_00189"/>
    </source>
</evidence>
<evidence type="ECO:0000313" key="7">
    <source>
        <dbReference type="Proteomes" id="UP000461670"/>
    </source>
</evidence>
<evidence type="ECO:0000256" key="4">
    <source>
        <dbReference type="ARBA" id="ARBA00023136"/>
    </source>
</evidence>
<name>A0A7V8FLR8_9BURK</name>
<dbReference type="GO" id="GO:0005886">
    <property type="term" value="C:plasma membrane"/>
    <property type="evidence" value="ECO:0007669"/>
    <property type="project" value="UniProtKB-SubCell"/>
</dbReference>
<comment type="caution">
    <text evidence="5">Lacks conserved residue(s) required for the propagation of feature annotation.</text>
</comment>